<feature type="transmembrane region" description="Helical" evidence="1">
    <location>
        <begin position="21"/>
        <end position="42"/>
    </location>
</feature>
<comment type="caution">
    <text evidence="2">The sequence shown here is derived from an EMBL/GenBank/DDBJ whole genome shotgun (WGS) entry which is preliminary data.</text>
</comment>
<reference evidence="2 3" key="1">
    <citation type="journal article" date="2018" name="Nat. Biotechnol.">
        <title>A standardized bacterial taxonomy based on genome phylogeny substantially revises the tree of life.</title>
        <authorList>
            <person name="Parks D.H."/>
            <person name="Chuvochina M."/>
            <person name="Waite D.W."/>
            <person name="Rinke C."/>
            <person name="Skarshewski A."/>
            <person name="Chaumeil P.A."/>
            <person name="Hugenholtz P."/>
        </authorList>
    </citation>
    <scope>NUCLEOTIDE SEQUENCE [LARGE SCALE GENOMIC DNA]</scope>
    <source>
        <strain evidence="2">UBA9158</strain>
    </source>
</reference>
<evidence type="ECO:0000256" key="1">
    <source>
        <dbReference type="SAM" id="Phobius"/>
    </source>
</evidence>
<keyword evidence="1" id="KW-0812">Transmembrane</keyword>
<dbReference type="EMBL" id="DMND01000259">
    <property type="protein sequence ID" value="HAN29798.1"/>
    <property type="molecule type" value="Genomic_DNA"/>
</dbReference>
<accession>A0A3C1KTD3</accession>
<evidence type="ECO:0000313" key="2">
    <source>
        <dbReference type="EMBL" id="HAN29798.1"/>
    </source>
</evidence>
<evidence type="ECO:0008006" key="4">
    <source>
        <dbReference type="Google" id="ProtNLM"/>
    </source>
</evidence>
<name>A0A3C1KTD3_9GAMM</name>
<organism evidence="2 3">
    <name type="scientific">Haliea salexigens</name>
    <dbReference type="NCBI Taxonomy" id="287487"/>
    <lineage>
        <taxon>Bacteria</taxon>
        <taxon>Pseudomonadati</taxon>
        <taxon>Pseudomonadota</taxon>
        <taxon>Gammaproteobacteria</taxon>
        <taxon>Cellvibrionales</taxon>
        <taxon>Halieaceae</taxon>
        <taxon>Haliea</taxon>
    </lineage>
</organism>
<dbReference type="STRING" id="1121937.GCA_000423125_01785"/>
<protein>
    <recommendedName>
        <fullName evidence="4">General secretion pathway protein GspK</fullName>
    </recommendedName>
</protein>
<gene>
    <name evidence="2" type="ORF">DCP75_19175</name>
</gene>
<evidence type="ECO:0000313" key="3">
    <source>
        <dbReference type="Proteomes" id="UP000259273"/>
    </source>
</evidence>
<dbReference type="AlphaFoldDB" id="A0A3C1KTD3"/>
<dbReference type="Proteomes" id="UP000259273">
    <property type="component" value="Unassembled WGS sequence"/>
</dbReference>
<proteinExistence type="predicted"/>
<sequence>MAGRFAEYSPSLIRHARSQGGVALAMVVWFVAAMSVLVVGIVSEARVDVRMAQTHIARAKAMAAGDGAISLLLSRQALMREAQARPGENGLEPALEARFMLGEQPVQVRMTPVSHLLDLHSADPEQLETAFSELGGLQREDARRLAASVVQLRSGRANGVGVGFRPHTVEDWLQLPGFDRALLDGMRNWLRMDDEAAYRLDAVLDYDGRRWLRRRWITLQGGSGASGFPWRITRTEAPRVLDDRTTTAGAR</sequence>
<keyword evidence="1" id="KW-0472">Membrane</keyword>
<keyword evidence="1" id="KW-1133">Transmembrane helix</keyword>